<dbReference type="STRING" id="119641.SAMN05421842_110103"/>
<evidence type="ECO:0000313" key="3">
    <source>
        <dbReference type="Proteomes" id="UP000199263"/>
    </source>
</evidence>
<dbReference type="PANTHER" id="PTHR37804">
    <property type="entry name" value="CDAA REGULATORY PROTEIN CDAR"/>
    <property type="match status" value="1"/>
</dbReference>
<dbReference type="EMBL" id="FOMG01000010">
    <property type="protein sequence ID" value="SFC82882.1"/>
    <property type="molecule type" value="Genomic_DNA"/>
</dbReference>
<protein>
    <submittedName>
        <fullName evidence="2">YbbR domain-containing protein</fullName>
    </submittedName>
</protein>
<reference evidence="2 3" key="1">
    <citation type="submission" date="2016-10" db="EMBL/GenBank/DDBJ databases">
        <authorList>
            <person name="de Groot N.N."/>
        </authorList>
    </citation>
    <scope>NUCLEOTIDE SEQUENCE [LARGE SCALE GENOMIC DNA]</scope>
    <source>
        <strain evidence="2 3">DSM 12992</strain>
    </source>
</reference>
<dbReference type="RefSeq" id="WP_090090890.1">
    <property type="nucleotide sequence ID" value="NZ_FOMG01000010.1"/>
</dbReference>
<dbReference type="InterPro" id="IPR012505">
    <property type="entry name" value="YbbR"/>
</dbReference>
<dbReference type="Gene3D" id="2.170.120.30">
    <property type="match status" value="2"/>
</dbReference>
<evidence type="ECO:0000313" key="2">
    <source>
        <dbReference type="EMBL" id="SFC82882.1"/>
    </source>
</evidence>
<keyword evidence="3" id="KW-1185">Reference proteome</keyword>
<dbReference type="Pfam" id="PF07949">
    <property type="entry name" value="YbbR"/>
    <property type="match status" value="4"/>
</dbReference>
<dbReference type="Proteomes" id="UP000199263">
    <property type="component" value="Unassembled WGS sequence"/>
</dbReference>
<dbReference type="AlphaFoldDB" id="A0A1I1MDG8"/>
<feature type="transmembrane region" description="Helical" evidence="1">
    <location>
        <begin position="10"/>
        <end position="27"/>
    </location>
</feature>
<organism evidence="2 3">
    <name type="scientific">Clostridium uliginosum</name>
    <dbReference type="NCBI Taxonomy" id="119641"/>
    <lineage>
        <taxon>Bacteria</taxon>
        <taxon>Bacillati</taxon>
        <taxon>Bacillota</taxon>
        <taxon>Clostridia</taxon>
        <taxon>Eubacteriales</taxon>
        <taxon>Clostridiaceae</taxon>
        <taxon>Clostridium</taxon>
    </lineage>
</organism>
<sequence>MGKGNKNQSLIVKFICLFLSFGLWLYISNVENPVRTYELKGVPVELINQSSISDANLAIVENQSFTVDLKLEGASSDITKAKKESFKLTADMSAYALKDGDNVVPIQIVSYPENVTVKNNGFLGIKVKLEPLISKDVSLKSQVSVSYKENIYQQNQSISPKKITISGPKSTIDRVSEGVLIGDAKDIAKDFQKKYNISFLDNNGKEVAGVKSNYNEGELLITVSNGKTVPINIQTTGSLNKGLSIASMELSPKEIHIIGDNKNLSKITSIDTEAVNLTDLQSDQELNLKLMLPEGVTVQAGNESIKAKITLNNDTSTIKDTNTTKDISCKVEYINLNEKFILESSTETTKITISGLQSILEKISSSDVKVVVDLANISVEGKLQQTPTATILGQNEGVTVASVGNVEISVKKKV</sequence>
<evidence type="ECO:0000256" key="1">
    <source>
        <dbReference type="SAM" id="Phobius"/>
    </source>
</evidence>
<dbReference type="PANTHER" id="PTHR37804:SF1">
    <property type="entry name" value="CDAA REGULATORY PROTEIN CDAR"/>
    <property type="match status" value="1"/>
</dbReference>
<dbReference type="Gene3D" id="2.170.120.40">
    <property type="entry name" value="YbbR-like domain"/>
    <property type="match status" value="2"/>
</dbReference>
<keyword evidence="1" id="KW-0812">Transmembrane</keyword>
<gene>
    <name evidence="2" type="ORF">SAMN05421842_110103</name>
</gene>
<proteinExistence type="predicted"/>
<keyword evidence="1" id="KW-1133">Transmembrane helix</keyword>
<name>A0A1I1MDG8_9CLOT</name>
<dbReference type="OrthoDB" id="2111604at2"/>
<keyword evidence="1" id="KW-0472">Membrane</keyword>
<dbReference type="InterPro" id="IPR053154">
    <property type="entry name" value="c-di-AMP_regulator"/>
</dbReference>
<accession>A0A1I1MDG8</accession>